<dbReference type="EMBL" id="SGPL01000082">
    <property type="protein sequence ID" value="THH18227.1"/>
    <property type="molecule type" value="Genomic_DNA"/>
</dbReference>
<dbReference type="Gene3D" id="3.30.70.660">
    <property type="entry name" value="Pseudouridine synthase I, catalytic domain, C-terminal subdomain"/>
    <property type="match status" value="1"/>
</dbReference>
<dbReference type="GO" id="GO:0003723">
    <property type="term" value="F:RNA binding"/>
    <property type="evidence" value="ECO:0007669"/>
    <property type="project" value="InterPro"/>
</dbReference>
<dbReference type="GO" id="GO:0005737">
    <property type="term" value="C:cytoplasm"/>
    <property type="evidence" value="ECO:0007669"/>
    <property type="project" value="TreeGrafter"/>
</dbReference>
<protein>
    <recommendedName>
        <fullName evidence="5">Pseudouridine synthase I TruA alpha/beta domain-containing protein</fullName>
    </recommendedName>
</protein>
<feature type="compositionally biased region" description="Basic and acidic residues" evidence="4">
    <location>
        <begin position="512"/>
        <end position="523"/>
    </location>
</feature>
<evidence type="ECO:0000256" key="4">
    <source>
        <dbReference type="SAM" id="MobiDB-lite"/>
    </source>
</evidence>
<dbReference type="Proteomes" id="UP000310158">
    <property type="component" value="Unassembled WGS sequence"/>
</dbReference>
<feature type="compositionally biased region" description="Basic residues" evidence="4">
    <location>
        <begin position="38"/>
        <end position="51"/>
    </location>
</feature>
<evidence type="ECO:0000313" key="7">
    <source>
        <dbReference type="Proteomes" id="UP000310158"/>
    </source>
</evidence>
<reference evidence="6 7" key="1">
    <citation type="submission" date="2019-02" db="EMBL/GenBank/DDBJ databases">
        <title>Genome sequencing of the rare red list fungi Bondarzewia mesenterica.</title>
        <authorList>
            <person name="Buettner E."/>
            <person name="Kellner H."/>
        </authorList>
    </citation>
    <scope>NUCLEOTIDE SEQUENCE [LARGE SCALE GENOMIC DNA]</scope>
    <source>
        <strain evidence="6 7">DSM 108281</strain>
    </source>
</reference>
<dbReference type="OrthoDB" id="25767at2759"/>
<dbReference type="Gene3D" id="3.30.70.580">
    <property type="entry name" value="Pseudouridine synthase I, catalytic domain, N-terminal subdomain"/>
    <property type="match status" value="1"/>
</dbReference>
<dbReference type="InterPro" id="IPR020097">
    <property type="entry name" value="PsdUridine_synth_TruA_a/b_dom"/>
</dbReference>
<accession>A0A4S4M1B4</accession>
<dbReference type="GO" id="GO:1990481">
    <property type="term" value="P:mRNA pseudouridine synthesis"/>
    <property type="evidence" value="ECO:0007669"/>
    <property type="project" value="TreeGrafter"/>
</dbReference>
<dbReference type="PANTHER" id="PTHR11142">
    <property type="entry name" value="PSEUDOURIDYLATE SYNTHASE"/>
    <property type="match status" value="1"/>
</dbReference>
<evidence type="ECO:0000313" key="6">
    <source>
        <dbReference type="EMBL" id="THH18227.1"/>
    </source>
</evidence>
<feature type="domain" description="Pseudouridine synthase I TruA alpha/beta" evidence="5">
    <location>
        <begin position="269"/>
        <end position="377"/>
    </location>
</feature>
<comment type="similarity">
    <text evidence="1">Belongs to the tRNA pseudouridine synthase TruA family.</text>
</comment>
<evidence type="ECO:0000256" key="3">
    <source>
        <dbReference type="ARBA" id="ARBA00023235"/>
    </source>
</evidence>
<dbReference type="InterPro" id="IPR001406">
    <property type="entry name" value="PsdUridine_synth_TruA"/>
</dbReference>
<evidence type="ECO:0000256" key="2">
    <source>
        <dbReference type="ARBA" id="ARBA00022694"/>
    </source>
</evidence>
<feature type="region of interest" description="Disordered" evidence="4">
    <location>
        <begin position="149"/>
        <end position="206"/>
    </location>
</feature>
<keyword evidence="2" id="KW-0819">tRNA processing</keyword>
<dbReference type="GO" id="GO:0031119">
    <property type="term" value="P:tRNA pseudouridine synthesis"/>
    <property type="evidence" value="ECO:0007669"/>
    <property type="project" value="TreeGrafter"/>
</dbReference>
<evidence type="ECO:0000256" key="1">
    <source>
        <dbReference type="ARBA" id="ARBA00009375"/>
    </source>
</evidence>
<keyword evidence="3" id="KW-0413">Isomerase</keyword>
<proteinExistence type="inferred from homology"/>
<sequence length="533" mass="59154">MSPSPSALTPTLLTPDYESWTKEQLIARLTQLESHPSTSHRRSPSPHRAAKPPKPFHFAKHPQRKIALKFTYAGWEYNGLAWQNGPTPLPTVEGALFDMLAKTKLVDEEGGLEGCGWERCGRTDKGVSAAGQVVSLWVRSAVVDERQGVEGGLQTESEEDGVGKVSVEEKVSGTEREETAEVPDNEGFESLGLSSRASSSAPTPTHALKRKTELRYIWMLNRLLPPSIRVLAWSPVAPTFSARFNCRFRHYKYFFSAATLDVDAMCKGAERLVGEHDFRNMCKLDPTKQITNFKRRVLRADISPVSGSADAGIYVFDLVGSAFLYHQVRHIMAVLFLVGTGLERPSLVTALLNTDKANPYPPFAEGDEVPSLVECKPEYQMADGLPLMLWDCGYAEEDLDWRTDLDTKEEREKDATETTLNLYHQLDSIHTRSLISTTLDEHFLSSAGRFHAPPPNPFPLASLSQLAGSGAGILNVPLGGGTFRRLTKYVPVLERNRLDSIEVANERWRLGKGGRREERKRAAYADAGDDGDE</sequence>
<name>A0A4S4M1B4_9AGAM</name>
<keyword evidence="7" id="KW-1185">Reference proteome</keyword>
<evidence type="ECO:0000259" key="5">
    <source>
        <dbReference type="Pfam" id="PF01416"/>
    </source>
</evidence>
<dbReference type="InterPro" id="IPR020095">
    <property type="entry name" value="PsdUridine_synth_TruA_C"/>
</dbReference>
<comment type="caution">
    <text evidence="6">The sequence shown here is derived from an EMBL/GenBank/DDBJ whole genome shotgun (WGS) entry which is preliminary data.</text>
</comment>
<feature type="compositionally biased region" description="Low complexity" evidence="4">
    <location>
        <begin position="190"/>
        <end position="201"/>
    </location>
</feature>
<dbReference type="GO" id="GO:0005634">
    <property type="term" value="C:nucleus"/>
    <property type="evidence" value="ECO:0007669"/>
    <property type="project" value="TreeGrafter"/>
</dbReference>
<feature type="region of interest" description="Disordered" evidence="4">
    <location>
        <begin position="512"/>
        <end position="533"/>
    </location>
</feature>
<organism evidence="6 7">
    <name type="scientific">Bondarzewia mesenterica</name>
    <dbReference type="NCBI Taxonomy" id="1095465"/>
    <lineage>
        <taxon>Eukaryota</taxon>
        <taxon>Fungi</taxon>
        <taxon>Dikarya</taxon>
        <taxon>Basidiomycota</taxon>
        <taxon>Agaricomycotina</taxon>
        <taxon>Agaricomycetes</taxon>
        <taxon>Russulales</taxon>
        <taxon>Bondarzewiaceae</taxon>
        <taxon>Bondarzewia</taxon>
    </lineage>
</organism>
<feature type="compositionally biased region" description="Basic and acidic residues" evidence="4">
    <location>
        <begin position="166"/>
        <end position="179"/>
    </location>
</feature>
<dbReference type="GO" id="GO:0009982">
    <property type="term" value="F:pseudouridine synthase activity"/>
    <property type="evidence" value="ECO:0007669"/>
    <property type="project" value="InterPro"/>
</dbReference>
<dbReference type="SUPFAM" id="SSF55120">
    <property type="entry name" value="Pseudouridine synthase"/>
    <property type="match status" value="1"/>
</dbReference>
<dbReference type="AlphaFoldDB" id="A0A4S4M1B4"/>
<dbReference type="Pfam" id="PF01416">
    <property type="entry name" value="PseudoU_synth_1"/>
    <property type="match status" value="1"/>
</dbReference>
<gene>
    <name evidence="6" type="ORF">EW146_g2720</name>
</gene>
<dbReference type="PANTHER" id="PTHR11142:SF5">
    <property type="entry name" value="TRNA PSEUDOURIDINE(38_39) SYNTHASE"/>
    <property type="match status" value="1"/>
</dbReference>
<feature type="region of interest" description="Disordered" evidence="4">
    <location>
        <begin position="30"/>
        <end position="57"/>
    </location>
</feature>
<dbReference type="InterPro" id="IPR020094">
    <property type="entry name" value="TruA/RsuA/RluB/E/F_N"/>
</dbReference>
<dbReference type="InterPro" id="IPR020103">
    <property type="entry name" value="PsdUridine_synth_cat_dom_sf"/>
</dbReference>